<evidence type="ECO:0000256" key="3">
    <source>
        <dbReference type="ARBA" id="ARBA00022722"/>
    </source>
</evidence>
<dbReference type="HAMAP" id="MF_00651">
    <property type="entry name" value="Nuclease_YqgF"/>
    <property type="match status" value="1"/>
</dbReference>
<evidence type="ECO:0000313" key="8">
    <source>
        <dbReference type="Proteomes" id="UP000179241"/>
    </source>
</evidence>
<comment type="caution">
    <text evidence="7">The sequence shown here is derived from an EMBL/GenBank/DDBJ whole genome shotgun (WGS) entry which is preliminary data.</text>
</comment>
<dbReference type="GO" id="GO:0004518">
    <property type="term" value="F:nuclease activity"/>
    <property type="evidence" value="ECO:0007669"/>
    <property type="project" value="UniProtKB-KW"/>
</dbReference>
<evidence type="ECO:0000256" key="1">
    <source>
        <dbReference type="ARBA" id="ARBA00022490"/>
    </source>
</evidence>
<proteinExistence type="inferred from homology"/>
<dbReference type="PANTHER" id="PTHR33317:SF4">
    <property type="entry name" value="POLYNUCLEOTIDYL TRANSFERASE, RIBONUCLEASE H-LIKE SUPERFAMILY PROTEIN"/>
    <property type="match status" value="1"/>
</dbReference>
<evidence type="ECO:0000256" key="2">
    <source>
        <dbReference type="ARBA" id="ARBA00022517"/>
    </source>
</evidence>
<dbReference type="Gene3D" id="3.30.420.140">
    <property type="entry name" value="YqgF/RNase H-like domain"/>
    <property type="match status" value="1"/>
</dbReference>
<accession>A0A1F8CN37</accession>
<dbReference type="PANTHER" id="PTHR33317">
    <property type="entry name" value="POLYNUCLEOTIDYL TRANSFERASE, RIBONUCLEASE H-LIKE SUPERFAMILY PROTEIN"/>
    <property type="match status" value="1"/>
</dbReference>
<dbReference type="InterPro" id="IPR006641">
    <property type="entry name" value="YqgF/RNaseH-like_dom"/>
</dbReference>
<dbReference type="AlphaFoldDB" id="A0A1F8CN37"/>
<dbReference type="SMART" id="SM00732">
    <property type="entry name" value="YqgFc"/>
    <property type="match status" value="1"/>
</dbReference>
<evidence type="ECO:0000259" key="6">
    <source>
        <dbReference type="SMART" id="SM00732"/>
    </source>
</evidence>
<name>A0A1F8CN37_9BACT</name>
<keyword evidence="2 5" id="KW-0690">Ribosome biogenesis</keyword>
<dbReference type="NCBIfam" id="TIGR00250">
    <property type="entry name" value="RNAse_H_YqgF"/>
    <property type="match status" value="1"/>
</dbReference>
<evidence type="ECO:0000256" key="5">
    <source>
        <dbReference type="HAMAP-Rule" id="MF_00651"/>
    </source>
</evidence>
<feature type="domain" description="YqgF/RNase H-like" evidence="6">
    <location>
        <begin position="1"/>
        <end position="86"/>
    </location>
</feature>
<dbReference type="InterPro" id="IPR005227">
    <property type="entry name" value="YqgF"/>
</dbReference>
<sequence length="125" mass="13746">MKIIGIDWGESKIGLAKAEGSLAEPLVVVKPADLKKILLVEKPELIIVGISENQSAQKARDFGTKLQEKLGIKVEFVDETLSTTEAQIRSREAGIGRQKRRGMEDAYAAAILLQNYLDNHVSSRT</sequence>
<dbReference type="GO" id="GO:0005737">
    <property type="term" value="C:cytoplasm"/>
    <property type="evidence" value="ECO:0007669"/>
    <property type="project" value="UniProtKB-SubCell"/>
</dbReference>
<reference evidence="7 8" key="1">
    <citation type="journal article" date="2016" name="Nat. Commun.">
        <title>Thousands of microbial genomes shed light on interconnected biogeochemical processes in an aquifer system.</title>
        <authorList>
            <person name="Anantharaman K."/>
            <person name="Brown C.T."/>
            <person name="Hug L.A."/>
            <person name="Sharon I."/>
            <person name="Castelle C.J."/>
            <person name="Probst A.J."/>
            <person name="Thomas B.C."/>
            <person name="Singh A."/>
            <person name="Wilkins M.J."/>
            <person name="Karaoz U."/>
            <person name="Brodie E.L."/>
            <person name="Williams K.H."/>
            <person name="Hubbard S.S."/>
            <person name="Banfield J.F."/>
        </authorList>
    </citation>
    <scope>NUCLEOTIDE SEQUENCE [LARGE SCALE GENOMIC DNA]</scope>
</reference>
<dbReference type="EMBL" id="MGHU01000033">
    <property type="protein sequence ID" value="OGM77118.1"/>
    <property type="molecule type" value="Genomic_DNA"/>
</dbReference>
<dbReference type="GO" id="GO:0000967">
    <property type="term" value="P:rRNA 5'-end processing"/>
    <property type="evidence" value="ECO:0007669"/>
    <property type="project" value="UniProtKB-UniRule"/>
</dbReference>
<comment type="function">
    <text evidence="5">Could be a nuclease involved in processing of the 5'-end of pre-16S rRNA.</text>
</comment>
<comment type="subcellular location">
    <subcellularLocation>
        <location evidence="5">Cytoplasm</location>
    </subcellularLocation>
</comment>
<keyword evidence="4 5" id="KW-0378">Hydrolase</keyword>
<evidence type="ECO:0000313" key="7">
    <source>
        <dbReference type="EMBL" id="OGM77118.1"/>
    </source>
</evidence>
<dbReference type="InterPro" id="IPR012337">
    <property type="entry name" value="RNaseH-like_sf"/>
</dbReference>
<evidence type="ECO:0000256" key="4">
    <source>
        <dbReference type="ARBA" id="ARBA00022801"/>
    </source>
</evidence>
<gene>
    <name evidence="7" type="ORF">A2188_00830</name>
</gene>
<dbReference type="GO" id="GO:0016788">
    <property type="term" value="F:hydrolase activity, acting on ester bonds"/>
    <property type="evidence" value="ECO:0007669"/>
    <property type="project" value="UniProtKB-UniRule"/>
</dbReference>
<dbReference type="Proteomes" id="UP000179241">
    <property type="component" value="Unassembled WGS sequence"/>
</dbReference>
<dbReference type="InterPro" id="IPR037027">
    <property type="entry name" value="YqgF/RNaseH-like_dom_sf"/>
</dbReference>
<keyword evidence="1 5" id="KW-0963">Cytoplasm</keyword>
<dbReference type="CDD" id="cd16964">
    <property type="entry name" value="YqgF"/>
    <property type="match status" value="1"/>
</dbReference>
<organism evidence="7 8">
    <name type="scientific">Candidatus Woesebacteria bacterium RIFOXYA1_FULL_43_9</name>
    <dbReference type="NCBI Taxonomy" id="1802534"/>
    <lineage>
        <taxon>Bacteria</taxon>
        <taxon>Candidatus Woeseibacteriota</taxon>
    </lineage>
</organism>
<keyword evidence="3 5" id="KW-0540">Nuclease</keyword>
<dbReference type="Pfam" id="PF03652">
    <property type="entry name" value="RuvX"/>
    <property type="match status" value="1"/>
</dbReference>
<dbReference type="SUPFAM" id="SSF53098">
    <property type="entry name" value="Ribonuclease H-like"/>
    <property type="match status" value="1"/>
</dbReference>
<comment type="similarity">
    <text evidence="5">Belongs to the YqgF HJR family.</text>
</comment>
<protein>
    <recommendedName>
        <fullName evidence="5">Putative pre-16S rRNA nuclease</fullName>
        <ecNumber evidence="5">3.1.-.-</ecNumber>
    </recommendedName>
</protein>
<dbReference type="EC" id="3.1.-.-" evidence="5"/>